<protein>
    <recommendedName>
        <fullName evidence="4">IS4 family transposase</fullName>
    </recommendedName>
</protein>
<dbReference type="NCBIfam" id="NF033590">
    <property type="entry name" value="transpos_IS4_3"/>
    <property type="match status" value="1"/>
</dbReference>
<dbReference type="Pfam" id="PF02281">
    <property type="entry name" value="Dimer_Tnp_Tn5"/>
    <property type="match status" value="1"/>
</dbReference>
<evidence type="ECO:0008006" key="4">
    <source>
        <dbReference type="Google" id="ProtNLM"/>
    </source>
</evidence>
<dbReference type="InterPro" id="IPR014737">
    <property type="entry name" value="Transposase_Tn5-like_C"/>
</dbReference>
<dbReference type="AlphaFoldDB" id="A0A3B0YVW1"/>
<dbReference type="PANTHER" id="PTHR37319">
    <property type="entry name" value="TRANSPOSASE"/>
    <property type="match status" value="1"/>
</dbReference>
<feature type="domain" description="Transposase Tn5 dimerisation" evidence="1">
    <location>
        <begin position="377"/>
        <end position="467"/>
    </location>
</feature>
<dbReference type="InterPro" id="IPR054836">
    <property type="entry name" value="Tn5_transposase"/>
</dbReference>
<dbReference type="Pfam" id="PF14706">
    <property type="entry name" value="Tnp_DNA_bind"/>
    <property type="match status" value="1"/>
</dbReference>
<feature type="domain" description="Transposase Tn5-like N-terminal" evidence="2">
    <location>
        <begin position="8"/>
        <end position="64"/>
    </location>
</feature>
<dbReference type="Gene3D" id="1.10.740.10">
    <property type="entry name" value="Transferase Inhibitor Protein From Tn5, Chain"/>
    <property type="match status" value="1"/>
</dbReference>
<organism evidence="3">
    <name type="scientific">hydrothermal vent metagenome</name>
    <dbReference type="NCBI Taxonomy" id="652676"/>
    <lineage>
        <taxon>unclassified sequences</taxon>
        <taxon>metagenomes</taxon>
        <taxon>ecological metagenomes</taxon>
    </lineage>
</organism>
<evidence type="ECO:0000259" key="2">
    <source>
        <dbReference type="Pfam" id="PF14706"/>
    </source>
</evidence>
<dbReference type="SUPFAM" id="SSF53098">
    <property type="entry name" value="Ribonuclease H-like"/>
    <property type="match status" value="1"/>
</dbReference>
<dbReference type="EMBL" id="UOFL01000151">
    <property type="protein sequence ID" value="VAW78389.1"/>
    <property type="molecule type" value="Genomic_DNA"/>
</dbReference>
<dbReference type="InterPro" id="IPR047768">
    <property type="entry name" value="Tn5p-like"/>
</dbReference>
<gene>
    <name evidence="3" type="ORF">MNBD_GAMMA12-2919</name>
</gene>
<reference evidence="3" key="1">
    <citation type="submission" date="2018-06" db="EMBL/GenBank/DDBJ databases">
        <authorList>
            <person name="Zhirakovskaya E."/>
        </authorList>
    </citation>
    <scope>NUCLEOTIDE SEQUENCE</scope>
</reference>
<dbReference type="PANTHER" id="PTHR37319:SF1">
    <property type="entry name" value="TRANSPOSASE TN5 DIMERISATION DOMAIN-CONTAINING PROTEIN"/>
    <property type="match status" value="1"/>
</dbReference>
<name>A0A3B0YVW1_9ZZZZ</name>
<dbReference type="Gene3D" id="1.10.246.40">
    <property type="entry name" value="Tn5 transposase, domain 1"/>
    <property type="match status" value="1"/>
</dbReference>
<dbReference type="InterPro" id="IPR003201">
    <property type="entry name" value="Transposase_Tn5"/>
</dbReference>
<dbReference type="Gene3D" id="3.90.350.10">
    <property type="entry name" value="Transposase Inhibitor Protein From Tn5, Chain A, domain 1"/>
    <property type="match status" value="1"/>
</dbReference>
<accession>A0A3B0YVW1</accession>
<dbReference type="InterPro" id="IPR014735">
    <property type="entry name" value="Transposase_Tn5-like_N"/>
</dbReference>
<evidence type="ECO:0000313" key="3">
    <source>
        <dbReference type="EMBL" id="VAW78389.1"/>
    </source>
</evidence>
<dbReference type="InterPro" id="IPR012337">
    <property type="entry name" value="RNaseH-like_sf"/>
</dbReference>
<proteinExistence type="predicted"/>
<dbReference type="InterPro" id="IPR038215">
    <property type="entry name" value="TN5-like_N_sf"/>
</dbReference>
<evidence type="ECO:0000259" key="1">
    <source>
        <dbReference type="Pfam" id="PF02281"/>
    </source>
</evidence>
<sequence>MNSSAKIWVKGELSSACFGDQRLNSRFIQIAGQLASKFGGNISSSFNQWKEIKAAYRFFSNDKVNTGTILSPHIEQTIQRIRSLKRILLIQDTTYFNFCNRPKTSGLDITQRSELLKEAEGLMLHNTLAITDTGIPLGLLDQHFIDRKELQGENHQAKRNCRYWNHCVDQKESVRWINVLRKTSAIDFGKTQIIHVADRESDFYEFYRDATDLGEEFVIRAARNRGINKVNRREPSSEYLFDYLQNKRAQGKVTVNIQVNGASKFRDVALSVIYTKVSIPPPPNKTKKKDGALPMIELFAVMAIERKPPAGHDPLCWVLLTNLPIVTLEDAIEKINWYSLRWNIELFHKVLKSGCAVEKAQLRDAERLKKYIVLKSIIAWRLFWLSRTQKQKQDNSCLEVLTRREWTLLYKKMNKSQPPDTPPTIGEAYVWIAKLGGYIGRNTDPPPGMISLWKGWQRLMDMVEDYRDICG</sequence>